<accession>A0ABU7V2C4</accession>
<keyword evidence="1" id="KW-0732">Signal</keyword>
<proteinExistence type="predicted"/>
<reference evidence="2 3" key="1">
    <citation type="submission" date="2024-01" db="EMBL/GenBank/DDBJ databases">
        <title>Novel species of the genus Luteimonas isolated from rivers.</title>
        <authorList>
            <person name="Lu H."/>
        </authorList>
    </citation>
    <scope>NUCLEOTIDE SEQUENCE [LARGE SCALE GENOMIC DNA]</scope>
    <source>
        <strain evidence="2 3">FXH3W</strain>
    </source>
</reference>
<gene>
    <name evidence="2" type="ORF">V3390_09105</name>
</gene>
<evidence type="ECO:0000256" key="1">
    <source>
        <dbReference type="SAM" id="SignalP"/>
    </source>
</evidence>
<keyword evidence="3" id="KW-1185">Reference proteome</keyword>
<dbReference type="EMBL" id="JAZHBO010000002">
    <property type="protein sequence ID" value="MEF2156378.1"/>
    <property type="molecule type" value="Genomic_DNA"/>
</dbReference>
<feature type="chain" id="PRO_5045293894" evidence="1">
    <location>
        <begin position="35"/>
        <end position="325"/>
    </location>
</feature>
<name>A0ABU7V2C4_9GAMM</name>
<dbReference type="RefSeq" id="WP_331704170.1">
    <property type="nucleotide sequence ID" value="NZ_JAZHBO010000002.1"/>
</dbReference>
<dbReference type="Proteomes" id="UP001356170">
    <property type="component" value="Unassembled WGS sequence"/>
</dbReference>
<protein>
    <submittedName>
        <fullName evidence="2">Uncharacterized protein</fullName>
    </submittedName>
</protein>
<evidence type="ECO:0000313" key="3">
    <source>
        <dbReference type="Proteomes" id="UP001356170"/>
    </source>
</evidence>
<evidence type="ECO:0000313" key="2">
    <source>
        <dbReference type="EMBL" id="MEF2156378.1"/>
    </source>
</evidence>
<organism evidence="2 3">
    <name type="scientific">Aquilutibacter rugosus</name>
    <dbReference type="NCBI Taxonomy" id="3115820"/>
    <lineage>
        <taxon>Bacteria</taxon>
        <taxon>Pseudomonadati</taxon>
        <taxon>Pseudomonadota</taxon>
        <taxon>Gammaproteobacteria</taxon>
        <taxon>Lysobacterales</taxon>
        <taxon>Lysobacteraceae</taxon>
        <taxon>Aquilutibacter</taxon>
    </lineage>
</organism>
<feature type="signal peptide" evidence="1">
    <location>
        <begin position="1"/>
        <end position="34"/>
    </location>
</feature>
<sequence length="325" mass="35021">MPIYIFLLENFKLNKNLKCVISVISFLFAANAGAQVTTKNNGVIAFDSNANGVPMISEIRILGTAVMKYDNVGAGFQMTARSSAGNAYNPTQAGDCRQHPSQVLSFSSNWSPSDLQLNAQNGVMFNVAPRDYAESTSCASVGGVVLPFQFEFGATLGDAVSLPKELMVLDLYYTRQQGAEIVQKGQSEAPVIFPMLNVMPYAYSSVDGSTIVPFNVVVNGAPTNDVRKWPIGPNQYTQGKLIMMCTLSQTNCIGLYSNKETINIFSRRAGAKYPLSMLALTIDSGGEIADFDRHHARKLLVVGTPSTIATVISQASSAISDWGDL</sequence>
<comment type="caution">
    <text evidence="2">The sequence shown here is derived from an EMBL/GenBank/DDBJ whole genome shotgun (WGS) entry which is preliminary data.</text>
</comment>